<evidence type="ECO:0000256" key="1">
    <source>
        <dbReference type="SAM" id="MobiDB-lite"/>
    </source>
</evidence>
<gene>
    <name evidence="2" type="ORF">EUTSA_v10012301mg</name>
</gene>
<dbReference type="AlphaFoldDB" id="V4KLS0"/>
<reference evidence="2 3" key="1">
    <citation type="journal article" date="2013" name="Front. Plant Sci.">
        <title>The Reference Genome of the Halophytic Plant Eutrema salsugineum.</title>
        <authorList>
            <person name="Yang R."/>
            <person name="Jarvis D.E."/>
            <person name="Chen H."/>
            <person name="Beilstein M.A."/>
            <person name="Grimwood J."/>
            <person name="Jenkins J."/>
            <person name="Shu S."/>
            <person name="Prochnik S."/>
            <person name="Xin M."/>
            <person name="Ma C."/>
            <person name="Schmutz J."/>
            <person name="Wing R.A."/>
            <person name="Mitchell-Olds T."/>
            <person name="Schumaker K.S."/>
            <person name="Wang X."/>
        </authorList>
    </citation>
    <scope>NUCLEOTIDE SEQUENCE [LARGE SCALE GENOMIC DNA]</scope>
</reference>
<dbReference type="PANTHER" id="PTHR48434:SF1">
    <property type="entry name" value="(RAPE) HYPOTHETICAL PROTEIN"/>
    <property type="match status" value="1"/>
</dbReference>
<protein>
    <submittedName>
        <fullName evidence="2">Uncharacterized protein</fullName>
    </submittedName>
</protein>
<evidence type="ECO:0000313" key="3">
    <source>
        <dbReference type="Proteomes" id="UP000030689"/>
    </source>
</evidence>
<accession>V4KLS0</accession>
<name>V4KLS0_EUTSA</name>
<dbReference type="PANTHER" id="PTHR48434">
    <property type="entry name" value="(RAPE) HYPOTHETICAL PROTEIN"/>
    <property type="match status" value="1"/>
</dbReference>
<keyword evidence="3" id="KW-1185">Reference proteome</keyword>
<feature type="compositionally biased region" description="Polar residues" evidence="1">
    <location>
        <begin position="155"/>
        <end position="179"/>
    </location>
</feature>
<proteinExistence type="predicted"/>
<feature type="non-terminal residue" evidence="2">
    <location>
        <position position="1"/>
    </location>
</feature>
<feature type="region of interest" description="Disordered" evidence="1">
    <location>
        <begin position="155"/>
        <end position="241"/>
    </location>
</feature>
<organism evidence="2 3">
    <name type="scientific">Eutrema salsugineum</name>
    <name type="common">Saltwater cress</name>
    <name type="synonym">Sisymbrium salsugineum</name>
    <dbReference type="NCBI Taxonomy" id="72664"/>
    <lineage>
        <taxon>Eukaryota</taxon>
        <taxon>Viridiplantae</taxon>
        <taxon>Streptophyta</taxon>
        <taxon>Embryophyta</taxon>
        <taxon>Tracheophyta</taxon>
        <taxon>Spermatophyta</taxon>
        <taxon>Magnoliopsida</taxon>
        <taxon>eudicotyledons</taxon>
        <taxon>Gunneridae</taxon>
        <taxon>Pentapetalae</taxon>
        <taxon>rosids</taxon>
        <taxon>malvids</taxon>
        <taxon>Brassicales</taxon>
        <taxon>Brassicaceae</taxon>
        <taxon>Eutremeae</taxon>
        <taxon>Eutrema</taxon>
    </lineage>
</organism>
<dbReference type="KEGG" id="eus:EUTSA_v10012301mg"/>
<sequence>DYQNAFFRLFYLKAYDHSWFISLDHKCPKTIPGLFYEWWHWFGPTDQIHPTEITKTSLPFYTKYAPKTPILPLTNIHFHIDMGIPWICSWPYNLIPHLPDMPYSLVREFCIKWWDKYNLDRCSLANIQKFFQITKEVATTVRAVSKSVPLVTPDQFTQQSIPKSSPNTKRPQSPTNSTGSSNSKKSSKKNKLKQILAALSQHMETSDDDDDEVMQANDSDSNDPHPDDQFGGPLGQDPLEM</sequence>
<evidence type="ECO:0000313" key="2">
    <source>
        <dbReference type="EMBL" id="ESQ30877.1"/>
    </source>
</evidence>
<dbReference type="EMBL" id="KI517809">
    <property type="protein sequence ID" value="ESQ30877.1"/>
    <property type="molecule type" value="Genomic_DNA"/>
</dbReference>
<dbReference type="Proteomes" id="UP000030689">
    <property type="component" value="Unassembled WGS sequence"/>
</dbReference>
<dbReference type="OMA" id="LHIEIAF"/>
<dbReference type="Gramene" id="ESQ30877">
    <property type="protein sequence ID" value="ESQ30877"/>
    <property type="gene ID" value="EUTSA_v10012301mg"/>
</dbReference>